<reference evidence="2 3" key="1">
    <citation type="submission" date="2020-08" db="EMBL/GenBank/DDBJ databases">
        <title>Genomic Encyclopedia of Type Strains, Phase IV (KMG-IV): sequencing the most valuable type-strain genomes for metagenomic binning, comparative biology and taxonomic classification.</title>
        <authorList>
            <person name="Goeker M."/>
        </authorList>
    </citation>
    <scope>NUCLEOTIDE SEQUENCE [LARGE SCALE GENOMIC DNA]</scope>
    <source>
        <strain evidence="2 3">DSM 101064</strain>
    </source>
</reference>
<dbReference type="AlphaFoldDB" id="A0A7W9BIY5"/>
<keyword evidence="1" id="KW-0732">Signal</keyword>
<sequence length="222" mass="23797">MKLTAFTLLSGSVLALTVGTVPFGITHLSAQTTTEDQGDAALHCTHFPKDCETADESADADTMTDDHVAMTQTAAGPIEPGQGMFGAISEISTIIENSGADWDKVDLDALWEHLKDMDALMTYAKVEKTELDNGLNMIITGEGPARRAVNNMIPAHSEFLKAVRPDWAIDFSNEGDTYTVVVTSDDPLEVAKIQALGFSGFMVQDDHHAAHHLGIGVGTTEH</sequence>
<evidence type="ECO:0000313" key="2">
    <source>
        <dbReference type="EMBL" id="MBB5721413.1"/>
    </source>
</evidence>
<organism evidence="2 3">
    <name type="scientific">Yoonia ponticola</name>
    <dbReference type="NCBI Taxonomy" id="1524255"/>
    <lineage>
        <taxon>Bacteria</taxon>
        <taxon>Pseudomonadati</taxon>
        <taxon>Pseudomonadota</taxon>
        <taxon>Alphaproteobacteria</taxon>
        <taxon>Rhodobacterales</taxon>
        <taxon>Paracoccaceae</taxon>
        <taxon>Yoonia</taxon>
    </lineage>
</organism>
<evidence type="ECO:0000313" key="3">
    <source>
        <dbReference type="Proteomes" id="UP000535415"/>
    </source>
</evidence>
<dbReference type="EMBL" id="JACIJM010000003">
    <property type="protein sequence ID" value="MBB5721413.1"/>
    <property type="molecule type" value="Genomic_DNA"/>
</dbReference>
<name>A0A7W9BIY5_9RHOB</name>
<accession>A0A7W9BIY5</accession>
<gene>
    <name evidence="2" type="ORF">FHS72_001025</name>
</gene>
<keyword evidence="3" id="KW-1185">Reference proteome</keyword>
<protein>
    <submittedName>
        <fullName evidence="2">Uncharacterized protein</fullName>
    </submittedName>
</protein>
<dbReference type="Proteomes" id="UP000535415">
    <property type="component" value="Unassembled WGS sequence"/>
</dbReference>
<proteinExistence type="predicted"/>
<dbReference type="RefSeq" id="WP_183526581.1">
    <property type="nucleotide sequence ID" value="NZ_JACIJM010000003.1"/>
</dbReference>
<evidence type="ECO:0000256" key="1">
    <source>
        <dbReference type="SAM" id="SignalP"/>
    </source>
</evidence>
<feature type="signal peptide" evidence="1">
    <location>
        <begin position="1"/>
        <end position="15"/>
    </location>
</feature>
<feature type="chain" id="PRO_5031489231" evidence="1">
    <location>
        <begin position="16"/>
        <end position="222"/>
    </location>
</feature>
<comment type="caution">
    <text evidence="2">The sequence shown here is derived from an EMBL/GenBank/DDBJ whole genome shotgun (WGS) entry which is preliminary data.</text>
</comment>